<feature type="compositionally biased region" description="Polar residues" evidence="1">
    <location>
        <begin position="10"/>
        <end position="36"/>
    </location>
</feature>
<dbReference type="AlphaFoldDB" id="Q96RL4"/>
<accession>Q96RL4</accession>
<reference evidence="2" key="1">
    <citation type="journal article" date="2001" name="Am. J. Hum. Genet.">
        <title>Pseudoexon activation as a novel mechanism for disease resulting in atypical growth-hormone insensitivity.</title>
        <authorList>
            <person name="Metherell L.A."/>
            <person name="Akker S.A."/>
            <person name="Munroe P.B."/>
            <person name="Rose S.J."/>
            <person name="Caulfield M."/>
            <person name="Savage M.O."/>
            <person name="Chew S.L."/>
            <person name="Clark A.J."/>
        </authorList>
    </citation>
    <scope>NUCLEOTIDE SEQUENCE</scope>
</reference>
<feature type="non-terminal residue" evidence="2">
    <location>
        <position position="1"/>
    </location>
</feature>
<dbReference type="EMBL" id="AF344654">
    <property type="protein sequence ID" value="AAK91165.1"/>
    <property type="molecule type" value="Genomic_DNA"/>
</dbReference>
<feature type="region of interest" description="Disordered" evidence="1">
    <location>
        <begin position="1"/>
        <end position="36"/>
    </location>
</feature>
<keyword evidence="2" id="KW-0675">Receptor</keyword>
<proteinExistence type="predicted"/>
<evidence type="ECO:0000256" key="1">
    <source>
        <dbReference type="SAM" id="MobiDB-lite"/>
    </source>
</evidence>
<organism evidence="2">
    <name type="scientific">Homo sapiens</name>
    <name type="common">Human</name>
    <dbReference type="NCBI Taxonomy" id="9606"/>
    <lineage>
        <taxon>Eukaryota</taxon>
        <taxon>Metazoa</taxon>
        <taxon>Chordata</taxon>
        <taxon>Craniata</taxon>
        <taxon>Vertebrata</taxon>
        <taxon>Euteleostomi</taxon>
        <taxon>Mammalia</taxon>
        <taxon>Eutheria</taxon>
        <taxon>Euarchontoglires</taxon>
        <taxon>Primates</taxon>
        <taxon>Haplorrhini</taxon>
        <taxon>Catarrhini</taxon>
        <taxon>Hominidae</taxon>
        <taxon>Homo</taxon>
    </lineage>
</organism>
<name>Q96RL4_HUMAN</name>
<protein>
    <submittedName>
        <fullName evidence="2">Growth hormone receptor variant</fullName>
    </submittedName>
</protein>
<evidence type="ECO:0000313" key="2">
    <source>
        <dbReference type="EMBL" id="AAK91165.1"/>
    </source>
</evidence>
<sequence>PQPQPQPSQAVSGHSSGDAQQPGTDHSQNFETPGHS</sequence>
<feature type="non-terminal residue" evidence="2">
    <location>
        <position position="36"/>
    </location>
</feature>